<feature type="signal peptide" evidence="10">
    <location>
        <begin position="1"/>
        <end position="17"/>
    </location>
</feature>
<comment type="subcellular location">
    <subcellularLocation>
        <location evidence="3 10">Secreted</location>
    </subcellularLocation>
</comment>
<organism evidence="11 12">
    <name type="scientific">Cerrena zonata</name>
    <dbReference type="NCBI Taxonomy" id="2478898"/>
    <lineage>
        <taxon>Eukaryota</taxon>
        <taxon>Fungi</taxon>
        <taxon>Dikarya</taxon>
        <taxon>Basidiomycota</taxon>
        <taxon>Agaricomycotina</taxon>
        <taxon>Agaricomycetes</taxon>
        <taxon>Polyporales</taxon>
        <taxon>Cerrenaceae</taxon>
        <taxon>Cerrena</taxon>
    </lineage>
</organism>
<evidence type="ECO:0000256" key="2">
    <source>
        <dbReference type="ARBA" id="ARBA00001913"/>
    </source>
</evidence>
<dbReference type="Gene3D" id="2.160.20.10">
    <property type="entry name" value="Single-stranded right-handed beta-helix, Pectin lyase-like"/>
    <property type="match status" value="1"/>
</dbReference>
<dbReference type="GO" id="GO:0045490">
    <property type="term" value="P:pectin catabolic process"/>
    <property type="evidence" value="ECO:0007669"/>
    <property type="project" value="TreeGrafter"/>
</dbReference>
<evidence type="ECO:0000256" key="7">
    <source>
        <dbReference type="ARBA" id="ARBA00022837"/>
    </source>
</evidence>
<accession>A0AAW0GSW8</accession>
<evidence type="ECO:0000256" key="10">
    <source>
        <dbReference type="RuleBase" id="RU367009"/>
    </source>
</evidence>
<keyword evidence="8 10" id="KW-0456">Lyase</keyword>
<comment type="similarity">
    <text evidence="4 10">Belongs to the polysaccharide lyase 3 family.</text>
</comment>
<evidence type="ECO:0000256" key="8">
    <source>
        <dbReference type="ARBA" id="ARBA00023239"/>
    </source>
</evidence>
<dbReference type="Pfam" id="PF03211">
    <property type="entry name" value="Pectate_lyase"/>
    <property type="match status" value="1"/>
</dbReference>
<evidence type="ECO:0000256" key="9">
    <source>
        <dbReference type="ARBA" id="ARBA00025679"/>
    </source>
</evidence>
<dbReference type="EC" id="4.2.2.2" evidence="10"/>
<protein>
    <recommendedName>
        <fullName evidence="10">Pectate lyase</fullName>
        <ecNumber evidence="10">4.2.2.2</ecNumber>
    </recommendedName>
</protein>
<dbReference type="GO" id="GO:0030570">
    <property type="term" value="F:pectate lyase activity"/>
    <property type="evidence" value="ECO:0007669"/>
    <property type="project" value="UniProtKB-UniRule"/>
</dbReference>
<evidence type="ECO:0000256" key="4">
    <source>
        <dbReference type="ARBA" id="ARBA00006463"/>
    </source>
</evidence>
<comment type="function">
    <text evidence="9 10">Pectinolytic enzyme consist of four classes of enzymes: pectin lyase, polygalacturonase, pectin methylesterase and rhamnogalacturonase. Among pectinolytic enzymes, pectin lyase is the most important in depolymerization of pectin, since it cleaves internal glycosidic bonds of highly methylated pectins. Favors pectate, the anion, over pectin, the methyl ester.</text>
</comment>
<dbReference type="Proteomes" id="UP001385951">
    <property type="component" value="Unassembled WGS sequence"/>
</dbReference>
<dbReference type="PANTHER" id="PTHR33407:SF9">
    <property type="entry name" value="PECTATE LYASE F-RELATED"/>
    <property type="match status" value="1"/>
</dbReference>
<keyword evidence="7 10" id="KW-0106">Calcium</keyword>
<dbReference type="InterPro" id="IPR004898">
    <property type="entry name" value="Pectate_lyase_PlyH/PlyE-like"/>
</dbReference>
<comment type="caution">
    <text evidence="11">The sequence shown here is derived from an EMBL/GenBank/DDBJ whole genome shotgun (WGS) entry which is preliminary data.</text>
</comment>
<dbReference type="PANTHER" id="PTHR33407">
    <property type="entry name" value="PECTATE LYASE F-RELATED"/>
    <property type="match status" value="1"/>
</dbReference>
<gene>
    <name evidence="11" type="ORF">QCA50_003706</name>
</gene>
<dbReference type="InterPro" id="IPR012334">
    <property type="entry name" value="Pectin_lyas_fold"/>
</dbReference>
<dbReference type="InterPro" id="IPR011050">
    <property type="entry name" value="Pectin_lyase_fold/virulence"/>
</dbReference>
<feature type="chain" id="PRO_5043105700" description="Pectate lyase" evidence="10">
    <location>
        <begin position="18"/>
        <end position="248"/>
    </location>
</feature>
<evidence type="ECO:0000256" key="6">
    <source>
        <dbReference type="ARBA" id="ARBA00022729"/>
    </source>
</evidence>
<comment type="cofactor">
    <cofactor evidence="2 10">
        <name>Ca(2+)</name>
        <dbReference type="ChEBI" id="CHEBI:29108"/>
    </cofactor>
</comment>
<evidence type="ECO:0000256" key="5">
    <source>
        <dbReference type="ARBA" id="ARBA00022525"/>
    </source>
</evidence>
<keyword evidence="6 10" id="KW-0732">Signal</keyword>
<reference evidence="11 12" key="1">
    <citation type="submission" date="2022-09" db="EMBL/GenBank/DDBJ databases">
        <authorList>
            <person name="Palmer J.M."/>
        </authorList>
    </citation>
    <scope>NUCLEOTIDE SEQUENCE [LARGE SCALE GENOMIC DNA]</scope>
    <source>
        <strain evidence="11 12">DSM 7382</strain>
    </source>
</reference>
<keyword evidence="12" id="KW-1185">Reference proteome</keyword>
<keyword evidence="5 10" id="KW-0964">Secreted</keyword>
<dbReference type="AlphaFoldDB" id="A0AAW0GSW8"/>
<evidence type="ECO:0000256" key="3">
    <source>
        <dbReference type="ARBA" id="ARBA00004613"/>
    </source>
</evidence>
<name>A0AAW0GSW8_9APHY</name>
<dbReference type="EMBL" id="JASBNA010000003">
    <property type="protein sequence ID" value="KAK7694130.1"/>
    <property type="molecule type" value="Genomic_DNA"/>
</dbReference>
<proteinExistence type="inferred from homology"/>
<sequence>MLYAVAPLVFLVVGSLATPTSNLEARAASCSFPSPPTTSSLPSAKTIPAGTTFDGKNVRFDRGSGACQGQKEGGDKDAVFLVENGATIQNVVIGANQAEGIHCLGSCTLKNVWFEDVCEDAITIKQSSGTSTITGGGAKNADDKIVQHNGGGNVVITNFCAQNFGKLYRSCGNCSSQTKRTVTINNIIASSGSSLAGINSNYGDVATITTSTLQLTSVKSICDTYQGNSNGAEPPKLTSNVANANCKF</sequence>
<evidence type="ECO:0000313" key="12">
    <source>
        <dbReference type="Proteomes" id="UP001385951"/>
    </source>
</evidence>
<evidence type="ECO:0000256" key="1">
    <source>
        <dbReference type="ARBA" id="ARBA00000695"/>
    </source>
</evidence>
<dbReference type="GO" id="GO:0005576">
    <property type="term" value="C:extracellular region"/>
    <property type="evidence" value="ECO:0007669"/>
    <property type="project" value="UniProtKB-SubCell"/>
</dbReference>
<dbReference type="SUPFAM" id="SSF51126">
    <property type="entry name" value="Pectin lyase-like"/>
    <property type="match status" value="1"/>
</dbReference>
<evidence type="ECO:0000313" key="11">
    <source>
        <dbReference type="EMBL" id="KAK7694130.1"/>
    </source>
</evidence>
<comment type="catalytic activity">
    <reaction evidence="1 10">
        <text>Eliminative cleavage of (1-&gt;4)-alpha-D-galacturonan to give oligosaccharides with 4-deoxy-alpha-D-galact-4-enuronosyl groups at their non-reducing ends.</text>
        <dbReference type="EC" id="4.2.2.2"/>
    </reaction>
</comment>